<proteinExistence type="inferred from homology"/>
<dbReference type="Proteomes" id="UP000076078">
    <property type="component" value="Unassembled WGS sequence"/>
</dbReference>
<evidence type="ECO:0000313" key="5">
    <source>
        <dbReference type="EMBL" id="KYQ89569.1"/>
    </source>
</evidence>
<dbReference type="InterPro" id="IPR031107">
    <property type="entry name" value="Small_HSP"/>
</dbReference>
<dbReference type="EMBL" id="LODT01000039">
    <property type="protein sequence ID" value="KYQ89569.1"/>
    <property type="molecule type" value="Genomic_DNA"/>
</dbReference>
<dbReference type="CDD" id="cd06464">
    <property type="entry name" value="ACD_sHsps-like"/>
    <property type="match status" value="1"/>
</dbReference>
<organism evidence="5 6">
    <name type="scientific">Tieghemostelium lacteum</name>
    <name type="common">Slime mold</name>
    <name type="synonym">Dictyostelium lacteum</name>
    <dbReference type="NCBI Taxonomy" id="361077"/>
    <lineage>
        <taxon>Eukaryota</taxon>
        <taxon>Amoebozoa</taxon>
        <taxon>Evosea</taxon>
        <taxon>Eumycetozoa</taxon>
        <taxon>Dictyostelia</taxon>
        <taxon>Dictyosteliales</taxon>
        <taxon>Raperosteliaceae</taxon>
        <taxon>Tieghemostelium</taxon>
    </lineage>
</organism>
<evidence type="ECO:0000313" key="6">
    <source>
        <dbReference type="Proteomes" id="UP000076078"/>
    </source>
</evidence>
<protein>
    <recommendedName>
        <fullName evidence="4">SHSP domain-containing protein</fullName>
    </recommendedName>
</protein>
<gene>
    <name evidence="5" type="ORF">DLAC_09522</name>
</gene>
<dbReference type="SUPFAM" id="SSF49764">
    <property type="entry name" value="HSP20-like chaperones"/>
    <property type="match status" value="1"/>
</dbReference>
<keyword evidence="6" id="KW-1185">Reference proteome</keyword>
<sequence length="145" mass="16614">MSLVNRNTENPWRFFNNAMNPFEFDRDLMNWNSSLGGQMWKPSVDVKETENNLIIKADLPGMTKDQIQIEVDNGQLIISGERSSEKKEDNEKFHRVERSYGSFTRSFAVPEGCTAESINAHFDNGVLELTLPKLQKSKSQKVCIQ</sequence>
<dbReference type="InterPro" id="IPR002068">
    <property type="entry name" value="A-crystallin/Hsp20_dom"/>
</dbReference>
<evidence type="ECO:0000256" key="3">
    <source>
        <dbReference type="RuleBase" id="RU003616"/>
    </source>
</evidence>
<reference evidence="5 6" key="1">
    <citation type="submission" date="2015-12" db="EMBL/GenBank/DDBJ databases">
        <title>Dictyostelia acquired genes for synthesis and detection of signals that induce cell-type specialization by lateral gene transfer from prokaryotes.</title>
        <authorList>
            <person name="Gloeckner G."/>
            <person name="Schaap P."/>
        </authorList>
    </citation>
    <scope>NUCLEOTIDE SEQUENCE [LARGE SCALE GENOMIC DNA]</scope>
    <source>
        <strain evidence="5 6">TK</strain>
    </source>
</reference>
<evidence type="ECO:0000256" key="1">
    <source>
        <dbReference type="ARBA" id="ARBA00023016"/>
    </source>
</evidence>
<dbReference type="InParanoid" id="A0A151Z6I1"/>
<keyword evidence="1" id="KW-0346">Stress response</keyword>
<dbReference type="AlphaFoldDB" id="A0A151Z6I1"/>
<dbReference type="STRING" id="361077.A0A151Z6I1"/>
<dbReference type="OMA" id="TGRFERC"/>
<evidence type="ECO:0000256" key="2">
    <source>
        <dbReference type="PROSITE-ProRule" id="PRU00285"/>
    </source>
</evidence>
<feature type="domain" description="SHSP" evidence="4">
    <location>
        <begin position="35"/>
        <end position="145"/>
    </location>
</feature>
<evidence type="ECO:0000259" key="4">
    <source>
        <dbReference type="PROSITE" id="PS01031"/>
    </source>
</evidence>
<comment type="caution">
    <text evidence="5">The sequence shown here is derived from an EMBL/GenBank/DDBJ whole genome shotgun (WGS) entry which is preliminary data.</text>
</comment>
<dbReference type="Gene3D" id="2.60.40.790">
    <property type="match status" value="1"/>
</dbReference>
<name>A0A151Z6I1_TIELA</name>
<dbReference type="PANTHER" id="PTHR11527">
    <property type="entry name" value="HEAT-SHOCK PROTEIN 20 FAMILY MEMBER"/>
    <property type="match status" value="1"/>
</dbReference>
<comment type="similarity">
    <text evidence="2 3">Belongs to the small heat shock protein (HSP20) family.</text>
</comment>
<dbReference type="PROSITE" id="PS01031">
    <property type="entry name" value="SHSP"/>
    <property type="match status" value="1"/>
</dbReference>
<accession>A0A151Z6I1</accession>
<dbReference type="Pfam" id="PF00011">
    <property type="entry name" value="HSP20"/>
    <property type="match status" value="1"/>
</dbReference>
<dbReference type="OrthoDB" id="17379at2759"/>
<dbReference type="InterPro" id="IPR008978">
    <property type="entry name" value="HSP20-like_chaperone"/>
</dbReference>